<protein>
    <submittedName>
        <fullName evidence="1">Uncharacterized protein</fullName>
    </submittedName>
</protein>
<organism evidence="1 2">
    <name type="scientific">Punica granatum</name>
    <name type="common">Pomegranate</name>
    <dbReference type="NCBI Taxonomy" id="22663"/>
    <lineage>
        <taxon>Eukaryota</taxon>
        <taxon>Viridiplantae</taxon>
        <taxon>Streptophyta</taxon>
        <taxon>Embryophyta</taxon>
        <taxon>Tracheophyta</taxon>
        <taxon>Spermatophyta</taxon>
        <taxon>Magnoliopsida</taxon>
        <taxon>eudicotyledons</taxon>
        <taxon>Gunneridae</taxon>
        <taxon>Pentapetalae</taxon>
        <taxon>rosids</taxon>
        <taxon>malvids</taxon>
        <taxon>Myrtales</taxon>
        <taxon>Lythraceae</taxon>
        <taxon>Punica</taxon>
    </lineage>
</organism>
<sequence>MDARRYVGDVSRGRLSHSKSSLLFVVSLSQGQEDSLLCPPFGSKPRSVAQANRVFVKKEMPLGIHNHTCARRQGKLQRMSVALNRREGGGRVPIGEWLFWNGQPVEYVRKGKMRDLMGSSKSRIR</sequence>
<keyword evidence="2" id="KW-1185">Reference proteome</keyword>
<evidence type="ECO:0000313" key="1">
    <source>
        <dbReference type="EMBL" id="PKI38539.1"/>
    </source>
</evidence>
<proteinExistence type="predicted"/>
<reference evidence="1 2" key="1">
    <citation type="submission" date="2017-11" db="EMBL/GenBank/DDBJ databases">
        <title>De-novo sequencing of pomegranate (Punica granatum L.) genome.</title>
        <authorList>
            <person name="Akparov Z."/>
            <person name="Amiraslanov A."/>
            <person name="Hajiyeva S."/>
            <person name="Abbasov M."/>
            <person name="Kaur K."/>
            <person name="Hamwieh A."/>
            <person name="Solovyev V."/>
            <person name="Salamov A."/>
            <person name="Braich B."/>
            <person name="Kosarev P."/>
            <person name="Mahmoud A."/>
            <person name="Hajiyev E."/>
            <person name="Babayeva S."/>
            <person name="Izzatullayeva V."/>
            <person name="Mammadov A."/>
            <person name="Mammadov A."/>
            <person name="Sharifova S."/>
            <person name="Ojaghi J."/>
            <person name="Eynullazada K."/>
            <person name="Bayramov B."/>
            <person name="Abdulazimova A."/>
            <person name="Shahmuradov I."/>
        </authorList>
    </citation>
    <scope>NUCLEOTIDE SEQUENCE [LARGE SCALE GENOMIC DNA]</scope>
    <source>
        <strain evidence="2">cv. AG2017</strain>
        <tissue evidence="1">Leaf</tissue>
    </source>
</reference>
<dbReference type="AlphaFoldDB" id="A0A2I0I3G6"/>
<accession>A0A2I0I3G6</accession>
<dbReference type="Proteomes" id="UP000233551">
    <property type="component" value="Unassembled WGS sequence"/>
</dbReference>
<evidence type="ECO:0000313" key="2">
    <source>
        <dbReference type="Proteomes" id="UP000233551"/>
    </source>
</evidence>
<name>A0A2I0I3G6_PUNGR</name>
<comment type="caution">
    <text evidence="1">The sequence shown here is derived from an EMBL/GenBank/DDBJ whole genome shotgun (WGS) entry which is preliminary data.</text>
</comment>
<gene>
    <name evidence="1" type="ORF">CRG98_041070</name>
</gene>
<dbReference type="EMBL" id="PGOL01004073">
    <property type="protein sequence ID" value="PKI38539.1"/>
    <property type="molecule type" value="Genomic_DNA"/>
</dbReference>